<protein>
    <recommendedName>
        <fullName evidence="8">Holo-[acyl-carrier-protein] synthase</fullName>
        <shortName evidence="8">Holo-ACP synthase</shortName>
        <ecNumber evidence="8">2.7.8.7</ecNumber>
    </recommendedName>
    <alternativeName>
        <fullName evidence="8">4'-phosphopantetheinyl transferase AcpS</fullName>
    </alternativeName>
</protein>
<dbReference type="EMBL" id="CP000916">
    <property type="protein sequence ID" value="ACM24069.1"/>
    <property type="molecule type" value="Genomic_DNA"/>
</dbReference>
<feature type="binding site" evidence="8">
    <location>
        <position position="8"/>
    </location>
    <ligand>
        <name>Mg(2+)</name>
        <dbReference type="ChEBI" id="CHEBI:18420"/>
    </ligand>
</feature>
<keyword evidence="1 8" id="KW-0444">Lipid biosynthesis</keyword>
<dbReference type="RefSeq" id="WP_015920305.1">
    <property type="nucleotide sequence ID" value="NC_011978.1"/>
</dbReference>
<keyword evidence="3 8" id="KW-0479">Metal-binding</keyword>
<dbReference type="KEGG" id="tna:CTN_1893"/>
<dbReference type="InterPro" id="IPR002582">
    <property type="entry name" value="ACPS"/>
</dbReference>
<evidence type="ECO:0000256" key="8">
    <source>
        <dbReference type="HAMAP-Rule" id="MF_00101"/>
    </source>
</evidence>
<dbReference type="Gene3D" id="3.90.470.20">
    <property type="entry name" value="4'-phosphopantetheinyl transferase domain"/>
    <property type="match status" value="1"/>
</dbReference>
<dbReference type="NCBIfam" id="TIGR00516">
    <property type="entry name" value="acpS"/>
    <property type="match status" value="1"/>
</dbReference>
<comment type="cofactor">
    <cofactor evidence="8">
        <name>Mg(2+)</name>
        <dbReference type="ChEBI" id="CHEBI:18420"/>
    </cofactor>
</comment>
<dbReference type="GO" id="GO:0000287">
    <property type="term" value="F:magnesium ion binding"/>
    <property type="evidence" value="ECO:0007669"/>
    <property type="project" value="UniProtKB-UniRule"/>
</dbReference>
<evidence type="ECO:0000256" key="6">
    <source>
        <dbReference type="ARBA" id="ARBA00023098"/>
    </source>
</evidence>
<dbReference type="InterPro" id="IPR037143">
    <property type="entry name" value="4-PPantetheinyl_Trfase_dom_sf"/>
</dbReference>
<evidence type="ECO:0000313" key="10">
    <source>
        <dbReference type="EMBL" id="ACM24069.1"/>
    </source>
</evidence>
<feature type="domain" description="4'-phosphopantetheinyl transferase" evidence="9">
    <location>
        <begin position="4"/>
        <end position="105"/>
    </location>
</feature>
<keyword evidence="11" id="KW-1185">Reference proteome</keyword>
<keyword evidence="7 8" id="KW-0275">Fatty acid biosynthesis</keyword>
<name>B9KAT6_THENN</name>
<dbReference type="Pfam" id="PF01648">
    <property type="entry name" value="ACPS"/>
    <property type="match status" value="1"/>
</dbReference>
<dbReference type="AlphaFoldDB" id="B9KAT6"/>
<comment type="similarity">
    <text evidence="8">Belongs to the P-Pant transferase superfamily. AcpS family.</text>
</comment>
<dbReference type="InterPro" id="IPR004568">
    <property type="entry name" value="Ppantetheine-prot_Trfase_dom"/>
</dbReference>
<evidence type="ECO:0000256" key="4">
    <source>
        <dbReference type="ARBA" id="ARBA00022832"/>
    </source>
</evidence>
<evidence type="ECO:0000256" key="2">
    <source>
        <dbReference type="ARBA" id="ARBA00022679"/>
    </source>
</evidence>
<dbReference type="STRING" id="309803.CTN_1893"/>
<evidence type="ECO:0000256" key="1">
    <source>
        <dbReference type="ARBA" id="ARBA00022516"/>
    </source>
</evidence>
<dbReference type="InterPro" id="IPR008278">
    <property type="entry name" value="4-PPantetheinyl_Trfase_dom"/>
</dbReference>
<dbReference type="GO" id="GO:0005737">
    <property type="term" value="C:cytoplasm"/>
    <property type="evidence" value="ECO:0007669"/>
    <property type="project" value="UniProtKB-SubCell"/>
</dbReference>
<reference evidence="10 11" key="1">
    <citation type="journal article" date="2009" name="Biosci. Biotechnol. Biochem.">
        <title>WeGAS: a web-based microbial genome annotation system.</title>
        <authorList>
            <person name="Lee D."/>
            <person name="Seo H."/>
            <person name="Park C."/>
            <person name="Park K."/>
        </authorList>
    </citation>
    <scope>NUCLEOTIDE SEQUENCE [LARGE SCALE GENOMIC DNA]</scope>
    <source>
        <strain evidence="11">ATCC 49049 / DSM 4359 / NBRC 107923 / NS-E</strain>
    </source>
</reference>
<evidence type="ECO:0000256" key="3">
    <source>
        <dbReference type="ARBA" id="ARBA00022723"/>
    </source>
</evidence>
<keyword evidence="4 8" id="KW-0276">Fatty acid metabolism</keyword>
<dbReference type="HAMAP" id="MF_00101">
    <property type="entry name" value="AcpS"/>
    <property type="match status" value="1"/>
</dbReference>
<proteinExistence type="inferred from homology"/>
<comment type="function">
    <text evidence="8">Transfers the 4'-phosphopantetheine moiety from coenzyme A to a Ser of acyl-carrier-protein.</text>
</comment>
<gene>
    <name evidence="8" type="primary">acpS</name>
    <name evidence="10" type="ordered locus">CTN_1893</name>
</gene>
<accession>B9KAT6</accession>
<comment type="catalytic activity">
    <reaction evidence="8">
        <text>apo-[ACP] + CoA = holo-[ACP] + adenosine 3',5'-bisphosphate + H(+)</text>
        <dbReference type="Rhea" id="RHEA:12068"/>
        <dbReference type="Rhea" id="RHEA-COMP:9685"/>
        <dbReference type="Rhea" id="RHEA-COMP:9690"/>
        <dbReference type="ChEBI" id="CHEBI:15378"/>
        <dbReference type="ChEBI" id="CHEBI:29999"/>
        <dbReference type="ChEBI" id="CHEBI:57287"/>
        <dbReference type="ChEBI" id="CHEBI:58343"/>
        <dbReference type="ChEBI" id="CHEBI:64479"/>
        <dbReference type="EC" id="2.7.8.7"/>
    </reaction>
</comment>
<evidence type="ECO:0000313" key="11">
    <source>
        <dbReference type="Proteomes" id="UP000000445"/>
    </source>
</evidence>
<dbReference type="eggNOG" id="COG0736">
    <property type="taxonomic scope" value="Bacteria"/>
</dbReference>
<dbReference type="SUPFAM" id="SSF56214">
    <property type="entry name" value="4'-phosphopantetheinyl transferase"/>
    <property type="match status" value="1"/>
</dbReference>
<evidence type="ECO:0000259" key="9">
    <source>
        <dbReference type="Pfam" id="PF01648"/>
    </source>
</evidence>
<dbReference type="HOGENOM" id="CLU_089696_1_2_0"/>
<keyword evidence="2 8" id="KW-0808">Transferase</keyword>
<evidence type="ECO:0000256" key="5">
    <source>
        <dbReference type="ARBA" id="ARBA00022842"/>
    </source>
</evidence>
<comment type="subcellular location">
    <subcellularLocation>
        <location evidence="8">Cytoplasm</location>
    </subcellularLocation>
</comment>
<dbReference type="NCBIfam" id="TIGR00556">
    <property type="entry name" value="pantethn_trn"/>
    <property type="match status" value="1"/>
</dbReference>
<dbReference type="Proteomes" id="UP000000445">
    <property type="component" value="Chromosome"/>
</dbReference>
<feature type="binding site" evidence="8">
    <location>
        <position position="50"/>
    </location>
    <ligand>
        <name>Mg(2+)</name>
        <dbReference type="ChEBI" id="CHEBI:18420"/>
    </ligand>
</feature>
<dbReference type="EC" id="2.7.8.7" evidence="8"/>
<keyword evidence="8" id="KW-0963">Cytoplasm</keyword>
<dbReference type="NCBIfam" id="NF011255">
    <property type="entry name" value="PRK14661.1"/>
    <property type="match status" value="1"/>
</dbReference>
<evidence type="ECO:0000256" key="7">
    <source>
        <dbReference type="ARBA" id="ARBA00023160"/>
    </source>
</evidence>
<dbReference type="GO" id="GO:0006633">
    <property type="term" value="P:fatty acid biosynthetic process"/>
    <property type="evidence" value="ECO:0007669"/>
    <property type="project" value="UniProtKB-UniRule"/>
</dbReference>
<organism evidence="10 11">
    <name type="scientific">Thermotoga neapolitana (strain ATCC 49049 / DSM 4359 / NBRC 107923 / NS-E)</name>
    <dbReference type="NCBI Taxonomy" id="309803"/>
    <lineage>
        <taxon>Bacteria</taxon>
        <taxon>Thermotogati</taxon>
        <taxon>Thermotogota</taxon>
        <taxon>Thermotogae</taxon>
        <taxon>Thermotogales</taxon>
        <taxon>Thermotogaceae</taxon>
        <taxon>Thermotoga</taxon>
    </lineage>
</organism>
<keyword evidence="5 8" id="KW-0460">Magnesium</keyword>
<keyword evidence="6 8" id="KW-0443">Lipid metabolism</keyword>
<dbReference type="GO" id="GO:0008897">
    <property type="term" value="F:holo-[acyl-carrier-protein] synthase activity"/>
    <property type="evidence" value="ECO:0007669"/>
    <property type="project" value="UniProtKB-UniRule"/>
</dbReference>
<sequence>MIVGVGVDLLEIERVPERIAERVLGEEEKEILRVRKNKKEFVAGRFALKEAFFKALGTGLNGYRFTDVEFLEAGGRPVVKIHRDFGVFNFVHVSLSHDRFVVAVVVLERRKGGIIVEGDEKVLRENFCILGRSGKGWEIDTSIPPFSLKKRLSELHCRLVRYGNILLSECESDERG</sequence>